<dbReference type="GeneID" id="106807844"/>
<evidence type="ECO:0000256" key="6">
    <source>
        <dbReference type="SAM" id="MobiDB-lite"/>
    </source>
</evidence>
<evidence type="ECO:0000256" key="4">
    <source>
        <dbReference type="ARBA" id="ARBA00022989"/>
    </source>
</evidence>
<organism evidence="8 9">
    <name type="scientific">Priapulus caudatus</name>
    <name type="common">Priapulid worm</name>
    <dbReference type="NCBI Taxonomy" id="37621"/>
    <lineage>
        <taxon>Eukaryota</taxon>
        <taxon>Metazoa</taxon>
        <taxon>Ecdysozoa</taxon>
        <taxon>Scalidophora</taxon>
        <taxon>Priapulida</taxon>
        <taxon>Priapulimorpha</taxon>
        <taxon>Priapulimorphida</taxon>
        <taxon>Priapulidae</taxon>
        <taxon>Priapulus</taxon>
    </lineage>
</organism>
<evidence type="ECO:0000256" key="3">
    <source>
        <dbReference type="ARBA" id="ARBA00022692"/>
    </source>
</evidence>
<feature type="transmembrane region" description="Helical" evidence="7">
    <location>
        <begin position="537"/>
        <end position="562"/>
    </location>
</feature>
<feature type="transmembrane region" description="Helical" evidence="7">
    <location>
        <begin position="86"/>
        <end position="109"/>
    </location>
</feature>
<feature type="transmembrane region" description="Helical" evidence="7">
    <location>
        <begin position="684"/>
        <end position="717"/>
    </location>
</feature>
<name>A0ABM1E0S7_PRICU</name>
<evidence type="ECO:0000256" key="2">
    <source>
        <dbReference type="ARBA" id="ARBA00009773"/>
    </source>
</evidence>
<dbReference type="PANTHER" id="PTHR21716">
    <property type="entry name" value="TRANSMEMBRANE PROTEIN"/>
    <property type="match status" value="1"/>
</dbReference>
<dbReference type="PANTHER" id="PTHR21716:SF4">
    <property type="entry name" value="TRANSMEMBRANE PROTEIN 245"/>
    <property type="match status" value="1"/>
</dbReference>
<feature type="transmembrane region" description="Helical" evidence="7">
    <location>
        <begin position="361"/>
        <end position="383"/>
    </location>
</feature>
<dbReference type="InterPro" id="IPR002549">
    <property type="entry name" value="AI-2E-like"/>
</dbReference>
<dbReference type="Proteomes" id="UP000695022">
    <property type="component" value="Unplaced"/>
</dbReference>
<keyword evidence="3 7" id="KW-0812">Transmembrane</keyword>
<feature type="transmembrane region" description="Helical" evidence="7">
    <location>
        <begin position="46"/>
        <end position="66"/>
    </location>
</feature>
<dbReference type="Pfam" id="PF01594">
    <property type="entry name" value="AI-2E_transport"/>
    <property type="match status" value="1"/>
</dbReference>
<feature type="compositionally biased region" description="Acidic residues" evidence="6">
    <location>
        <begin position="232"/>
        <end position="241"/>
    </location>
</feature>
<sequence>MAASVERPKFVDRHIGWRSVAAAICLICRIIDRVSEVIGGTILQHLKHILLAALAIIGLYLLYYIASVTYLLSVGQAIFGFVYDALGYFSALWVWTLVIAYVLVVIFYWNKASSNILRHVSLVVWIAVLFHLATIAGAYRVPLFIFLVTLLVVGFVTELRDATTTVDDEGNRRMIWKKLQLEGSNVGPTPICVGGSSSNATSKVPETLRAVWEAVTTQPEKEAEREQKAETEAADSDDENVVEVSSGEQQEAGEVVERSTVETCFLAVFWGLLLAQLWRHLWVVYLLPIPVTIVAVKRIGSYFELWSCIQKKLGCLRDRLHEWVDERKDGLMPKPIRGLTKMLVKGDKKVIEGLYSMVDQYMSIVSIAVLFIVTTLGTILLAFQVHSESVHLVTVTGTFLNETVQRQPSLSQWLPERSEMEKHMESAVDSAYVHGRQWIATNVHSLMSQHGKEEMDVAKIEDAILQIWDKLYESWVTRDQSVGWRAPRGVTLVVRWVLESVWVVIMNNINILLGSVTSVVSLVLGGGTALLNILLSVMVFFTTLLILLSASGDVYLPVAWFGRLSPGGESGGSSKIGEAVKEAISGVFMASMKMCAFYFLYTWLTHTIFGINIVFIPAVMAAVFAAIPFLGTYIAAVPAALELWLVHGQPVHAALLILLHFVPSSIVDPAIYSEIKGGGHPYLTGLAIVGGMTCYGLEGAIIGPILLCLLIVAFNVYSTMQRDAKNIS</sequence>
<keyword evidence="5 7" id="KW-0472">Membrane</keyword>
<comment type="subcellular location">
    <subcellularLocation>
        <location evidence="1">Membrane</location>
        <topology evidence="1">Multi-pass membrane protein</topology>
    </subcellularLocation>
</comment>
<evidence type="ECO:0000256" key="5">
    <source>
        <dbReference type="ARBA" id="ARBA00023136"/>
    </source>
</evidence>
<feature type="transmembrane region" description="Helical" evidence="7">
    <location>
        <begin position="116"/>
        <end position="133"/>
    </location>
</feature>
<keyword evidence="8" id="KW-1185">Reference proteome</keyword>
<proteinExistence type="inferred from homology"/>
<feature type="transmembrane region" description="Helical" evidence="7">
    <location>
        <begin position="139"/>
        <end position="157"/>
    </location>
</feature>
<evidence type="ECO:0000313" key="9">
    <source>
        <dbReference type="RefSeq" id="XP_014665798.1"/>
    </source>
</evidence>
<evidence type="ECO:0000256" key="7">
    <source>
        <dbReference type="SAM" id="Phobius"/>
    </source>
</evidence>
<protein>
    <submittedName>
        <fullName evidence="9">Transmembrane protein 245-like</fullName>
    </submittedName>
</protein>
<evidence type="ECO:0000256" key="1">
    <source>
        <dbReference type="ARBA" id="ARBA00004141"/>
    </source>
</evidence>
<keyword evidence="4 7" id="KW-1133">Transmembrane helix</keyword>
<dbReference type="RefSeq" id="XP_014665798.1">
    <property type="nucleotide sequence ID" value="XM_014810312.1"/>
</dbReference>
<feature type="transmembrane region" description="Helical" evidence="7">
    <location>
        <begin position="511"/>
        <end position="531"/>
    </location>
</feature>
<feature type="compositionally biased region" description="Basic and acidic residues" evidence="6">
    <location>
        <begin position="219"/>
        <end position="231"/>
    </location>
</feature>
<feature type="transmembrane region" description="Helical" evidence="7">
    <location>
        <begin position="613"/>
        <end position="641"/>
    </location>
</feature>
<accession>A0ABM1E0S7</accession>
<gene>
    <name evidence="9" type="primary">LOC106807844</name>
</gene>
<evidence type="ECO:0000313" key="8">
    <source>
        <dbReference type="Proteomes" id="UP000695022"/>
    </source>
</evidence>
<reference evidence="9" key="1">
    <citation type="submission" date="2025-08" db="UniProtKB">
        <authorList>
            <consortium name="RefSeq"/>
        </authorList>
    </citation>
    <scope>IDENTIFICATION</scope>
</reference>
<feature type="region of interest" description="Disordered" evidence="6">
    <location>
        <begin position="216"/>
        <end position="249"/>
    </location>
</feature>
<comment type="similarity">
    <text evidence="2">Belongs to the autoinducer-2 exporter (AI-2E) (TC 2.A.86) family.</text>
</comment>